<dbReference type="GO" id="GO:0000271">
    <property type="term" value="P:polysaccharide biosynthetic process"/>
    <property type="evidence" value="ECO:0007669"/>
    <property type="project" value="TreeGrafter"/>
</dbReference>
<dbReference type="InterPro" id="IPR000653">
    <property type="entry name" value="DegT/StrS_aminotransferase"/>
</dbReference>
<dbReference type="PANTHER" id="PTHR30244">
    <property type="entry name" value="TRANSAMINASE"/>
    <property type="match status" value="1"/>
</dbReference>
<dbReference type="SUPFAM" id="SSF53383">
    <property type="entry name" value="PLP-dependent transferases"/>
    <property type="match status" value="1"/>
</dbReference>
<dbReference type="InterPro" id="IPR015422">
    <property type="entry name" value="PyrdxlP-dep_Trfase_small"/>
</dbReference>
<dbReference type="InterPro" id="IPR015424">
    <property type="entry name" value="PyrdxlP-dep_Trfase"/>
</dbReference>
<keyword evidence="6" id="KW-1185">Reference proteome</keyword>
<dbReference type="PIRSF" id="PIRSF000390">
    <property type="entry name" value="PLP_StrS"/>
    <property type="match status" value="1"/>
</dbReference>
<protein>
    <submittedName>
        <fullName evidence="5">UDP-4-amino-4-deoxy-L-arabinose--oxoglutarate aminotransferase</fullName>
    </submittedName>
</protein>
<keyword evidence="5" id="KW-0032">Aminotransferase</keyword>
<evidence type="ECO:0000313" key="5">
    <source>
        <dbReference type="EMBL" id="EYF07000.1"/>
    </source>
</evidence>
<dbReference type="CDD" id="cd00616">
    <property type="entry name" value="AHBA_syn"/>
    <property type="match status" value="1"/>
</dbReference>
<dbReference type="Gene3D" id="3.90.1150.10">
    <property type="entry name" value="Aspartate Aminotransferase, domain 1"/>
    <property type="match status" value="1"/>
</dbReference>
<dbReference type="EMBL" id="ASRX01000013">
    <property type="protein sequence ID" value="EYF07000.1"/>
    <property type="molecule type" value="Genomic_DNA"/>
</dbReference>
<keyword evidence="5" id="KW-0808">Transferase</keyword>
<keyword evidence="3 4" id="KW-0663">Pyridoxal phosphate</keyword>
<evidence type="ECO:0000256" key="1">
    <source>
        <dbReference type="ARBA" id="ARBA00037999"/>
    </source>
</evidence>
<dbReference type="GO" id="GO:0008483">
    <property type="term" value="F:transaminase activity"/>
    <property type="evidence" value="ECO:0007669"/>
    <property type="project" value="UniProtKB-KW"/>
</dbReference>
<dbReference type="GO" id="GO:0030170">
    <property type="term" value="F:pyridoxal phosphate binding"/>
    <property type="evidence" value="ECO:0007669"/>
    <property type="project" value="TreeGrafter"/>
</dbReference>
<dbReference type="eggNOG" id="COG0399">
    <property type="taxonomic scope" value="Bacteria"/>
</dbReference>
<feature type="active site" description="Proton acceptor" evidence="2">
    <location>
        <position position="185"/>
    </location>
</feature>
<evidence type="ECO:0000256" key="4">
    <source>
        <dbReference type="RuleBase" id="RU004508"/>
    </source>
</evidence>
<comment type="similarity">
    <text evidence="1 4">Belongs to the DegT/DnrJ/EryC1 family.</text>
</comment>
<evidence type="ECO:0000256" key="2">
    <source>
        <dbReference type="PIRSR" id="PIRSR000390-1"/>
    </source>
</evidence>
<dbReference type="STRING" id="1192034.CAP_1259"/>
<dbReference type="PANTHER" id="PTHR30244:SF34">
    <property type="entry name" value="DTDP-4-AMINO-4,6-DIDEOXYGALACTOSE TRANSAMINASE"/>
    <property type="match status" value="1"/>
</dbReference>
<gene>
    <name evidence="5" type="ORF">CAP_1259</name>
</gene>
<evidence type="ECO:0000256" key="3">
    <source>
        <dbReference type="PIRSR" id="PIRSR000390-2"/>
    </source>
</evidence>
<reference evidence="5 6" key="1">
    <citation type="submission" date="2013-05" db="EMBL/GenBank/DDBJ databases">
        <title>Genome assembly of Chondromyces apiculatus DSM 436.</title>
        <authorList>
            <person name="Sharma G."/>
            <person name="Khatri I."/>
            <person name="Kaur C."/>
            <person name="Mayilraj S."/>
            <person name="Subramanian S."/>
        </authorList>
    </citation>
    <scope>NUCLEOTIDE SEQUENCE [LARGE SCALE GENOMIC DNA]</scope>
    <source>
        <strain evidence="5 6">DSM 436</strain>
    </source>
</reference>
<dbReference type="InterPro" id="IPR015421">
    <property type="entry name" value="PyrdxlP-dep_Trfase_major"/>
</dbReference>
<comment type="caution">
    <text evidence="5">The sequence shown here is derived from an EMBL/GenBank/DDBJ whole genome shotgun (WGS) entry which is preliminary data.</text>
</comment>
<evidence type="ECO:0000313" key="6">
    <source>
        <dbReference type="Proteomes" id="UP000019678"/>
    </source>
</evidence>
<feature type="modified residue" description="N6-(pyridoxal phosphate)lysine" evidence="3">
    <location>
        <position position="185"/>
    </location>
</feature>
<dbReference type="Pfam" id="PF01041">
    <property type="entry name" value="DegT_DnrJ_EryC1"/>
    <property type="match status" value="1"/>
</dbReference>
<sequence length="389" mass="42393">MIMWKVPLSDLTFGPEEREAAQRVLDSGWLTMGDRTLEFERRFGEALGTPRVLAVANCTVALHLAYVALGIGPGDEVICPSLTFVATANAALLTGASVVLADVLGAHDLSLDPADVARKITPKTRAIAVVHYAGYPCDMDAIRAIAAEHKLAIVEDAAHAPLATWRGEKLGTLGDIGCFSFFSNKNLAVGEGGAVSSRDDALHTRMRLLRSHGMTTLTLDRHRGHAFSYDVVEAGMNYRIDELRSAIGVVQLGRLAEGNQRRRALTARYHEKLAGIPGLVLPYRDFYARDVGESAHHLMPVLLPEGLSRKPVMEQMKARGIQTSVHYPPIHLFSHHGSSDLVRRDGLERTDALAPRELTLPLYPRMQDEDVDLVCASLEASLRDAASPT</sequence>
<dbReference type="AlphaFoldDB" id="A0A017TDW7"/>
<accession>A0A017TDW7</accession>
<proteinExistence type="inferred from homology"/>
<dbReference type="Gene3D" id="3.40.640.10">
    <property type="entry name" value="Type I PLP-dependent aspartate aminotransferase-like (Major domain)"/>
    <property type="match status" value="1"/>
</dbReference>
<dbReference type="Proteomes" id="UP000019678">
    <property type="component" value="Unassembled WGS sequence"/>
</dbReference>
<organism evidence="5 6">
    <name type="scientific">Chondromyces apiculatus DSM 436</name>
    <dbReference type="NCBI Taxonomy" id="1192034"/>
    <lineage>
        <taxon>Bacteria</taxon>
        <taxon>Pseudomonadati</taxon>
        <taxon>Myxococcota</taxon>
        <taxon>Polyangia</taxon>
        <taxon>Polyangiales</taxon>
        <taxon>Polyangiaceae</taxon>
        <taxon>Chondromyces</taxon>
    </lineage>
</organism>
<name>A0A017TDW7_9BACT</name>